<keyword evidence="5" id="KW-1185">Reference proteome</keyword>
<dbReference type="Proteomes" id="UP000011713">
    <property type="component" value="Unassembled WGS sequence"/>
</dbReference>
<dbReference type="InterPro" id="IPR045866">
    <property type="entry name" value="FAM210A/B-like"/>
</dbReference>
<evidence type="ECO:0000259" key="3">
    <source>
        <dbReference type="Pfam" id="PF06916"/>
    </source>
</evidence>
<keyword evidence="2" id="KW-0472">Membrane</keyword>
<keyword evidence="2" id="KW-0812">Transmembrane</keyword>
<evidence type="ECO:0000313" key="5">
    <source>
        <dbReference type="Proteomes" id="UP000011713"/>
    </source>
</evidence>
<sequence>MLNVSRLTHATRCPSSRRQFTMATVLIARTNHTRLAVQHHLPPTRSPSFLTSFVASRSPVIALYRRTSSSASKASAAQTTASSTGKMSHLERLKDLWRKYGAVAMGTYFSLYGAVLGSIYLAIDQGWVHTDTGRNSNDKPSDENFDLVSTTNKFVKWAEDLGIAQYLEVERVNAKTGSFLLAWIATKFTEPLRLALTVAATPRIARFLGRAPKLPPKTTGKLASMMQKQQAVKKEQQPKA</sequence>
<feature type="transmembrane region" description="Helical" evidence="2">
    <location>
        <begin position="100"/>
        <end position="123"/>
    </location>
</feature>
<name>M4BYX8_HYAAE</name>
<evidence type="ECO:0000256" key="1">
    <source>
        <dbReference type="SAM" id="MobiDB-lite"/>
    </source>
</evidence>
<dbReference type="InParanoid" id="M4BYX8"/>
<dbReference type="GO" id="GO:0005739">
    <property type="term" value="C:mitochondrion"/>
    <property type="evidence" value="ECO:0007669"/>
    <property type="project" value="TreeGrafter"/>
</dbReference>
<dbReference type="VEuPathDB" id="FungiDB:HpaG811776"/>
<evidence type="ECO:0000256" key="2">
    <source>
        <dbReference type="SAM" id="Phobius"/>
    </source>
</evidence>
<dbReference type="InterPro" id="IPR009688">
    <property type="entry name" value="FAM210A/B-like_dom"/>
</dbReference>
<dbReference type="STRING" id="559515.M4BYX8"/>
<dbReference type="PANTHER" id="PTHR21377:SF18">
    <property type="entry name" value="DUF1279 DOMAIN-CONTAINING PROTEIN"/>
    <property type="match status" value="1"/>
</dbReference>
<dbReference type="eggNOG" id="ENOG502S0QZ">
    <property type="taxonomic scope" value="Eukaryota"/>
</dbReference>
<dbReference type="EnsemblProtists" id="HpaT811776">
    <property type="protein sequence ID" value="HpaP811776"/>
    <property type="gene ID" value="HpaG811776"/>
</dbReference>
<reference evidence="5" key="1">
    <citation type="journal article" date="2010" name="Science">
        <title>Signatures of adaptation to obligate biotrophy in the Hyaloperonospora arabidopsidis genome.</title>
        <authorList>
            <person name="Baxter L."/>
            <person name="Tripathy S."/>
            <person name="Ishaque N."/>
            <person name="Boot N."/>
            <person name="Cabral A."/>
            <person name="Kemen E."/>
            <person name="Thines M."/>
            <person name="Ah-Fong A."/>
            <person name="Anderson R."/>
            <person name="Badejoko W."/>
            <person name="Bittner-Eddy P."/>
            <person name="Boore J.L."/>
            <person name="Chibucos M.C."/>
            <person name="Coates M."/>
            <person name="Dehal P."/>
            <person name="Delehaunty K."/>
            <person name="Dong S."/>
            <person name="Downton P."/>
            <person name="Dumas B."/>
            <person name="Fabro G."/>
            <person name="Fronick C."/>
            <person name="Fuerstenberg S.I."/>
            <person name="Fulton L."/>
            <person name="Gaulin E."/>
            <person name="Govers F."/>
            <person name="Hughes L."/>
            <person name="Humphray S."/>
            <person name="Jiang R.H."/>
            <person name="Judelson H."/>
            <person name="Kamoun S."/>
            <person name="Kyung K."/>
            <person name="Meijer H."/>
            <person name="Minx P."/>
            <person name="Morris P."/>
            <person name="Nelson J."/>
            <person name="Phuntumart V."/>
            <person name="Qutob D."/>
            <person name="Rehmany A."/>
            <person name="Rougon-Cardoso A."/>
            <person name="Ryden P."/>
            <person name="Torto-Alalibo T."/>
            <person name="Studholme D."/>
            <person name="Wang Y."/>
            <person name="Win J."/>
            <person name="Wood J."/>
            <person name="Clifton S.W."/>
            <person name="Rogers J."/>
            <person name="Van den Ackerveken G."/>
            <person name="Jones J.D."/>
            <person name="McDowell J.M."/>
            <person name="Beynon J."/>
            <person name="Tyler B.M."/>
        </authorList>
    </citation>
    <scope>NUCLEOTIDE SEQUENCE [LARGE SCALE GENOMIC DNA]</scope>
    <source>
        <strain evidence="5">Emoy2</strain>
    </source>
</reference>
<reference evidence="4" key="2">
    <citation type="submission" date="2015-06" db="UniProtKB">
        <authorList>
            <consortium name="EnsemblProtists"/>
        </authorList>
    </citation>
    <scope>IDENTIFICATION</scope>
    <source>
        <strain evidence="4">Emoy2</strain>
    </source>
</reference>
<keyword evidence="2" id="KW-1133">Transmembrane helix</keyword>
<proteinExistence type="predicted"/>
<feature type="domain" description="DUF1279" evidence="3">
    <location>
        <begin position="149"/>
        <end position="202"/>
    </location>
</feature>
<protein>
    <recommendedName>
        <fullName evidence="3">DUF1279 domain-containing protein</fullName>
    </recommendedName>
</protein>
<dbReference type="HOGENOM" id="CLU_099267_0_1_1"/>
<dbReference type="PANTHER" id="PTHR21377">
    <property type="entry name" value="PROTEIN FAM210B, MITOCHONDRIAL"/>
    <property type="match status" value="1"/>
</dbReference>
<feature type="domain" description="DUF1279" evidence="3">
    <location>
        <begin position="92"/>
        <end position="126"/>
    </location>
</feature>
<organism evidence="4 5">
    <name type="scientific">Hyaloperonospora arabidopsidis (strain Emoy2)</name>
    <name type="common">Downy mildew agent</name>
    <name type="synonym">Peronospora arabidopsidis</name>
    <dbReference type="NCBI Taxonomy" id="559515"/>
    <lineage>
        <taxon>Eukaryota</taxon>
        <taxon>Sar</taxon>
        <taxon>Stramenopiles</taxon>
        <taxon>Oomycota</taxon>
        <taxon>Peronosporomycetes</taxon>
        <taxon>Peronosporales</taxon>
        <taxon>Peronosporaceae</taxon>
        <taxon>Hyaloperonospora</taxon>
    </lineage>
</organism>
<dbReference type="OMA" id="PMTHMER"/>
<feature type="region of interest" description="Disordered" evidence="1">
    <location>
        <begin position="211"/>
        <end position="240"/>
    </location>
</feature>
<evidence type="ECO:0000313" key="4">
    <source>
        <dbReference type="EnsemblProtists" id="HpaP811776"/>
    </source>
</evidence>
<accession>M4BYX8</accession>
<dbReference type="Pfam" id="PF06916">
    <property type="entry name" value="FAM210A-B_dom"/>
    <property type="match status" value="2"/>
</dbReference>
<dbReference type="AlphaFoldDB" id="M4BYX8"/>
<dbReference type="EMBL" id="JH598052">
    <property type="status" value="NOT_ANNOTATED_CDS"/>
    <property type="molecule type" value="Genomic_DNA"/>
</dbReference>